<reference evidence="3 4" key="1">
    <citation type="submission" date="2020-08" db="EMBL/GenBank/DDBJ databases">
        <authorList>
            <person name="Hejnol A."/>
        </authorList>
    </citation>
    <scope>NUCLEOTIDE SEQUENCE [LARGE SCALE GENOMIC DNA]</scope>
</reference>
<evidence type="ECO:0000256" key="1">
    <source>
        <dbReference type="SAM" id="Coils"/>
    </source>
</evidence>
<comment type="caution">
    <text evidence="3">The sequence shown here is derived from an EMBL/GenBank/DDBJ whole genome shotgun (WGS) entry which is preliminary data.</text>
</comment>
<gene>
    <name evidence="3" type="ORF">DGYR_LOCUS5395</name>
</gene>
<dbReference type="OrthoDB" id="6118651at2759"/>
<evidence type="ECO:0000313" key="4">
    <source>
        <dbReference type="Proteomes" id="UP000549394"/>
    </source>
</evidence>
<dbReference type="PANTHER" id="PTHR28336:SF4">
    <property type="entry name" value="DEATH DOMAIN-CONTAINING PROTEIN 1"/>
    <property type="match status" value="1"/>
</dbReference>
<dbReference type="Gene3D" id="2.60.220.30">
    <property type="match status" value="1"/>
</dbReference>
<evidence type="ECO:0000256" key="2">
    <source>
        <dbReference type="SAM" id="MobiDB-lite"/>
    </source>
</evidence>
<keyword evidence="1" id="KW-0175">Coiled coil</keyword>
<dbReference type="Proteomes" id="UP000549394">
    <property type="component" value="Unassembled WGS sequence"/>
</dbReference>
<proteinExistence type="predicted"/>
<feature type="compositionally biased region" description="Basic residues" evidence="2">
    <location>
        <begin position="513"/>
        <end position="531"/>
    </location>
</feature>
<organism evidence="3 4">
    <name type="scientific">Dimorphilus gyrociliatus</name>
    <dbReference type="NCBI Taxonomy" id="2664684"/>
    <lineage>
        <taxon>Eukaryota</taxon>
        <taxon>Metazoa</taxon>
        <taxon>Spiralia</taxon>
        <taxon>Lophotrochozoa</taxon>
        <taxon>Annelida</taxon>
        <taxon>Polychaeta</taxon>
        <taxon>Polychaeta incertae sedis</taxon>
        <taxon>Dinophilidae</taxon>
        <taxon>Dimorphilus</taxon>
    </lineage>
</organism>
<sequence length="664" mass="76591">MPKNSLSTKKKVFKKKLTSPTTNRIRSGSVYSYISKNLTPKVSINRDTDIKPNLVDVSTGISHQNLFDIQREKVELLKTSAVNNNTINSISFEVFIEAYEDVNQSFHKSVRPEETLKHLNNISNNLQRCMDLLWTHLCAIQNSTINAREELYGRLDKAIFNNDKITLNGSEDELNSWKINLELAELAEEMVKAAKITTICKQAITRTTEIAERLKLEANLLEQRIRKERSFQLEREKRALDERKKNEFKQIKERQLQTERKNRLENERVAILRRSDYKINESFNFEYPYQISNEDGSTELCCIIRTNSKSFTEDSINVNPLNGTSFHYEPNDELISKLVQLESNESNLLNKNSLFLTIPHYMNRLSSQTREPIVKFLSKENNWRELKTTEVLIESKKELKFAQIELKEFGTYAVVACLKRDHLVITKKGGKIKSALDPRLTIFSKPNTFPDKEHFTVASQIVDSNRINEMRSITSCGQAVYNVSAFYHLQWESHKLLEKITVNVPINPNPTKAKKIAKGLKPHEKKSGKKSRLNEGEGEILYLVKSFGSGDRWKTDSINVTVKKLDIVQFTTQEPLQKFIIIRMKARSSGEEASIVAETLYNLLQKRYAEVFVRQHKDNLKHLIVTIVPSMKSDKMGLTLNNHGFTAGEEESIGVELFEEQFYN</sequence>
<accession>A0A7I8VQC4</accession>
<feature type="region of interest" description="Disordered" evidence="2">
    <location>
        <begin position="513"/>
        <end position="533"/>
    </location>
</feature>
<evidence type="ECO:0000313" key="3">
    <source>
        <dbReference type="EMBL" id="CAD5116803.1"/>
    </source>
</evidence>
<name>A0A7I8VQC4_9ANNE</name>
<keyword evidence="4" id="KW-1185">Reference proteome</keyword>
<protein>
    <submittedName>
        <fullName evidence="3">DgyrCDS5650</fullName>
    </submittedName>
</protein>
<feature type="coiled-coil region" evidence="1">
    <location>
        <begin position="167"/>
        <end position="224"/>
    </location>
</feature>
<dbReference type="AlphaFoldDB" id="A0A7I8VQC4"/>
<dbReference type="PANTHER" id="PTHR28336">
    <property type="entry name" value="BA1-643"/>
    <property type="match status" value="1"/>
</dbReference>
<dbReference type="EMBL" id="CAJFCJ010000007">
    <property type="protein sequence ID" value="CAD5116803.1"/>
    <property type="molecule type" value="Genomic_DNA"/>
</dbReference>